<keyword evidence="2" id="KW-1185">Reference proteome</keyword>
<dbReference type="EMBL" id="JACSNX010000004">
    <property type="protein sequence ID" value="MBM6850743.1"/>
    <property type="molecule type" value="Genomic_DNA"/>
</dbReference>
<evidence type="ECO:0000313" key="1">
    <source>
        <dbReference type="EMBL" id="MBM6850743.1"/>
    </source>
</evidence>
<dbReference type="Gene3D" id="3.30.530.20">
    <property type="match status" value="1"/>
</dbReference>
<sequence length="141" mass="16365">MGKEIVSTVTALLPYPPERVWAVVTDLENWQWRSDLSRLEHTGKDAFTEYDKSGFPTRFTVTARRPTALWAFDIGNANLTGRWTGEFRPEDGGTRMVFTEHITPKKPWMRLFAKGYLRRQQARYLSDLERALERLADSGKK</sequence>
<dbReference type="RefSeq" id="WP_204803054.1">
    <property type="nucleotide sequence ID" value="NZ_JACSNX010000004.1"/>
</dbReference>
<name>A0ABS2FUJ5_9FIRM</name>
<protein>
    <submittedName>
        <fullName evidence="1">SRPBCC family protein</fullName>
    </submittedName>
</protein>
<dbReference type="Pfam" id="PF10604">
    <property type="entry name" value="Polyketide_cyc2"/>
    <property type="match status" value="1"/>
</dbReference>
<dbReference type="SUPFAM" id="SSF55961">
    <property type="entry name" value="Bet v1-like"/>
    <property type="match status" value="1"/>
</dbReference>
<gene>
    <name evidence="1" type="ORF">H9X91_04735</name>
</gene>
<evidence type="ECO:0000313" key="2">
    <source>
        <dbReference type="Proteomes" id="UP000719500"/>
    </source>
</evidence>
<dbReference type="InterPro" id="IPR023393">
    <property type="entry name" value="START-like_dom_sf"/>
</dbReference>
<accession>A0ABS2FUJ5</accession>
<dbReference type="InterPro" id="IPR019587">
    <property type="entry name" value="Polyketide_cyclase/dehydratase"/>
</dbReference>
<dbReference type="CDD" id="cd07812">
    <property type="entry name" value="SRPBCC"/>
    <property type="match status" value="1"/>
</dbReference>
<dbReference type="Proteomes" id="UP000719500">
    <property type="component" value="Unassembled WGS sequence"/>
</dbReference>
<organism evidence="1 2">
    <name type="scientific">Oscillibacter valericigenes</name>
    <dbReference type="NCBI Taxonomy" id="351091"/>
    <lineage>
        <taxon>Bacteria</taxon>
        <taxon>Bacillati</taxon>
        <taxon>Bacillota</taxon>
        <taxon>Clostridia</taxon>
        <taxon>Eubacteriales</taxon>
        <taxon>Oscillospiraceae</taxon>
        <taxon>Oscillibacter</taxon>
    </lineage>
</organism>
<proteinExistence type="predicted"/>
<comment type="caution">
    <text evidence="1">The sequence shown here is derived from an EMBL/GenBank/DDBJ whole genome shotgun (WGS) entry which is preliminary data.</text>
</comment>
<reference evidence="1 2" key="1">
    <citation type="journal article" date="2021" name="Sci. Rep.">
        <title>The distribution of antibiotic resistance genes in chicken gut microbiota commensals.</title>
        <authorList>
            <person name="Juricova H."/>
            <person name="Matiasovicova J."/>
            <person name="Kubasova T."/>
            <person name="Cejkova D."/>
            <person name="Rychlik I."/>
        </authorList>
    </citation>
    <scope>NUCLEOTIDE SEQUENCE [LARGE SCALE GENOMIC DNA]</scope>
    <source>
        <strain evidence="1 2">An411</strain>
    </source>
</reference>